<protein>
    <recommendedName>
        <fullName evidence="5">Glycosyl transferase family 11</fullName>
    </recommendedName>
</protein>
<proteinExistence type="predicted"/>
<dbReference type="InterPro" id="IPR002516">
    <property type="entry name" value="Glyco_trans_11"/>
</dbReference>
<dbReference type="EMBL" id="WKMC01000012">
    <property type="protein sequence ID" value="MRZ51621.1"/>
    <property type="molecule type" value="Genomic_DNA"/>
</dbReference>
<dbReference type="AlphaFoldDB" id="A0A7K0HN88"/>
<dbReference type="GO" id="GO:0008107">
    <property type="term" value="F:galactoside 2-alpha-L-fucosyltransferase activity"/>
    <property type="evidence" value="ECO:0007669"/>
    <property type="project" value="InterPro"/>
</dbReference>
<dbReference type="GO" id="GO:0016020">
    <property type="term" value="C:membrane"/>
    <property type="evidence" value="ECO:0007669"/>
    <property type="project" value="InterPro"/>
</dbReference>
<dbReference type="Proteomes" id="UP000441358">
    <property type="component" value="Unassembled WGS sequence"/>
</dbReference>
<sequence>MKYYYPALSDKDLGWIRIGGPGLANCMFLAANAYISSIRGDGKLITPTWCKFSLGPILRKEHDKRVYNQLFNDIGIKGIRKAWIILTKKMFNRKDVEVYHTLGDFFQDLNKDVVLVQKYFNLILKEETVKNVNVSEMREQVAVHIRLGDYVPEMRVDIEWYKKLIENILREYPQQKFALFSDGSDDELISLLSLPNVKRCFFGNAFADMWAISKTKFVIASDSTFSAWGAFLGQRPIVFSKRHFPPVYDGYVPEAVLGKATTLPLEFLTYL</sequence>
<organism evidence="3 4">
    <name type="scientific">Parabacteroides distasonis</name>
    <dbReference type="NCBI Taxonomy" id="823"/>
    <lineage>
        <taxon>Bacteria</taxon>
        <taxon>Pseudomonadati</taxon>
        <taxon>Bacteroidota</taxon>
        <taxon>Bacteroidia</taxon>
        <taxon>Bacteroidales</taxon>
        <taxon>Tannerellaceae</taxon>
        <taxon>Parabacteroides</taxon>
    </lineage>
</organism>
<keyword evidence="1" id="KW-0328">Glycosyltransferase</keyword>
<evidence type="ECO:0008006" key="5">
    <source>
        <dbReference type="Google" id="ProtNLM"/>
    </source>
</evidence>
<reference evidence="3 4" key="1">
    <citation type="journal article" date="2019" name="Nat. Med.">
        <title>A library of human gut bacterial isolates paired with longitudinal multiomics data enables mechanistic microbiome research.</title>
        <authorList>
            <person name="Poyet M."/>
            <person name="Groussin M."/>
            <person name="Gibbons S.M."/>
            <person name="Avila-Pacheco J."/>
            <person name="Jiang X."/>
            <person name="Kearney S.M."/>
            <person name="Perrotta A.R."/>
            <person name="Berdy B."/>
            <person name="Zhao S."/>
            <person name="Lieberman T.D."/>
            <person name="Swanson P.K."/>
            <person name="Smith M."/>
            <person name="Roesemann S."/>
            <person name="Alexander J.E."/>
            <person name="Rich S.A."/>
            <person name="Livny J."/>
            <person name="Vlamakis H."/>
            <person name="Clish C."/>
            <person name="Bullock K."/>
            <person name="Deik A."/>
            <person name="Scott J."/>
            <person name="Pierce K.A."/>
            <person name="Xavier R.J."/>
            <person name="Alm E.J."/>
        </authorList>
    </citation>
    <scope>NUCLEOTIDE SEQUENCE [LARGE SCALE GENOMIC DNA]</scope>
    <source>
        <strain evidence="3 4">BIOML-A32</strain>
    </source>
</reference>
<dbReference type="Pfam" id="PF01531">
    <property type="entry name" value="Glyco_transf_11"/>
    <property type="match status" value="1"/>
</dbReference>
<evidence type="ECO:0000313" key="4">
    <source>
        <dbReference type="Proteomes" id="UP000441358"/>
    </source>
</evidence>
<dbReference type="RefSeq" id="WP_036630328.1">
    <property type="nucleotide sequence ID" value="NZ_CP081908.1"/>
</dbReference>
<gene>
    <name evidence="3" type="ORF">GKD66_15570</name>
</gene>
<evidence type="ECO:0000256" key="2">
    <source>
        <dbReference type="ARBA" id="ARBA00022679"/>
    </source>
</evidence>
<comment type="caution">
    <text evidence="3">The sequence shown here is derived from an EMBL/GenBank/DDBJ whole genome shotgun (WGS) entry which is preliminary data.</text>
</comment>
<accession>A0A7K0HN88</accession>
<keyword evidence="2" id="KW-0808">Transferase</keyword>
<dbReference type="GO" id="GO:0005975">
    <property type="term" value="P:carbohydrate metabolic process"/>
    <property type="evidence" value="ECO:0007669"/>
    <property type="project" value="InterPro"/>
</dbReference>
<evidence type="ECO:0000313" key="3">
    <source>
        <dbReference type="EMBL" id="MRZ51621.1"/>
    </source>
</evidence>
<name>A0A7K0HN88_PARDI</name>
<evidence type="ECO:0000256" key="1">
    <source>
        <dbReference type="ARBA" id="ARBA00022676"/>
    </source>
</evidence>